<keyword evidence="1" id="KW-0812">Transmembrane</keyword>
<name>A0A8T9ZXA0_9HEMI</name>
<accession>A0A8T9ZXA0</accession>
<dbReference type="AlphaFoldDB" id="A0A8T9ZXA0"/>
<proteinExistence type="predicted"/>
<protein>
    <submittedName>
        <fullName evidence="2">ATPase subunit 8</fullName>
    </submittedName>
</protein>
<keyword evidence="1" id="KW-1133">Transmembrane helix</keyword>
<evidence type="ECO:0000256" key="1">
    <source>
        <dbReference type="SAM" id="Phobius"/>
    </source>
</evidence>
<evidence type="ECO:0000313" key="2">
    <source>
        <dbReference type="EMBL" id="UPL65419.1"/>
    </source>
</evidence>
<reference evidence="2" key="1">
    <citation type="journal article" date="2022" name="Cladistics">
        <title>Diversification of the phytophagous lineages of true bugs (Insecta: Hemiptera: Heteroptera) shortly after that of the flowering plants.</title>
        <authorList>
            <person name="Ye F."/>
            <person name="Kment P."/>
            <person name="Redei D."/>
            <person name="Luo J.Y."/>
            <person name="Wang Y.H."/>
            <person name="Kuechler S.M."/>
            <person name="Zhang W.W."/>
            <person name="Chen P.P."/>
            <person name="Wu H.Y."/>
            <person name="Wu Y.Z."/>
            <person name="Sun X.Y."/>
            <person name="Ding L."/>
            <person name="Wang Y.R."/>
            <person name="Xie Q."/>
        </authorList>
    </citation>
    <scope>NUCLEOTIDE SEQUENCE</scope>
</reference>
<keyword evidence="2" id="KW-0496">Mitochondrion</keyword>
<sequence>MPQMAPLWWELMYMLFIITYIMMNIIMFYGVGSDVYVRLSAKEKIKYMNWKW</sequence>
<organism evidence="2">
    <name type="scientific">Sadoletus valdezi</name>
    <dbReference type="NCBI Taxonomy" id="2813444"/>
    <lineage>
        <taxon>Eukaryota</taxon>
        <taxon>Metazoa</taxon>
        <taxon>Ecdysozoa</taxon>
        <taxon>Arthropoda</taxon>
        <taxon>Hexapoda</taxon>
        <taxon>Insecta</taxon>
        <taxon>Pterygota</taxon>
        <taxon>Neoptera</taxon>
        <taxon>Paraneoptera</taxon>
        <taxon>Hemiptera</taxon>
        <taxon>Heteroptera</taxon>
        <taxon>Panheteroptera</taxon>
        <taxon>Pentatomomorpha</taxon>
        <taxon>Lygaeoidea</taxon>
        <taxon>Heterogastridae</taxon>
        <taxon>Sadoletus</taxon>
    </lineage>
</organism>
<dbReference type="EMBL" id="MW619655">
    <property type="protein sequence ID" value="UPL65419.1"/>
    <property type="molecule type" value="Genomic_DNA"/>
</dbReference>
<keyword evidence="1" id="KW-0472">Membrane</keyword>
<feature type="transmembrane region" description="Helical" evidence="1">
    <location>
        <begin position="12"/>
        <end position="37"/>
    </location>
</feature>
<geneLocation type="mitochondrion" evidence="2"/>